<dbReference type="SUPFAM" id="SSF46689">
    <property type="entry name" value="Homeodomain-like"/>
    <property type="match status" value="1"/>
</dbReference>
<dbReference type="Proteomes" id="UP000018348">
    <property type="component" value="Unassembled WGS sequence"/>
</dbReference>
<accession>T2IAJ0</accession>
<proteinExistence type="predicted"/>
<dbReference type="EMBL" id="CAQK01000317">
    <property type="protein sequence ID" value="CCQ50541.1"/>
    <property type="molecule type" value="Genomic_DNA"/>
</dbReference>
<dbReference type="InterPro" id="IPR009057">
    <property type="entry name" value="Homeodomain-like_sf"/>
</dbReference>
<evidence type="ECO:0000313" key="1">
    <source>
        <dbReference type="EMBL" id="CCQ50541.1"/>
    </source>
</evidence>
<sequence length="190" mass="21866">MISGGLAARVLPHRTMSGVVKIEINESAETLKELLKKAKTPQEKERVQTLYWLKTKTITTVKQIAIILGRNRVTVQKWLHKYRSGGLNHLLEPKTNLGGRPSSIPGSVIDKLKEELQKPEGFQSYGEIQQWLTSCFDINVPYRTVHQLVRSKLKSKLKVPRPQHIKQNVESRENFKKTIRTYRTENSLLQ</sequence>
<organism evidence="1 2">
    <name type="scientific">Crocosphaera watsonii WH 8502</name>
    <dbReference type="NCBI Taxonomy" id="423474"/>
    <lineage>
        <taxon>Bacteria</taxon>
        <taxon>Bacillati</taxon>
        <taxon>Cyanobacteriota</taxon>
        <taxon>Cyanophyceae</taxon>
        <taxon>Oscillatoriophycideae</taxon>
        <taxon>Chroococcales</taxon>
        <taxon>Aphanothecaceae</taxon>
        <taxon>Crocosphaera</taxon>
    </lineage>
</organism>
<reference evidence="1 2" key="1">
    <citation type="submission" date="2013-01" db="EMBL/GenBank/DDBJ databases">
        <authorList>
            <person name="Bench S."/>
        </authorList>
    </citation>
    <scope>NUCLEOTIDE SEQUENCE [LARGE SCALE GENOMIC DNA]</scope>
    <source>
        <strain evidence="1 2">WH 8502</strain>
    </source>
</reference>
<dbReference type="AlphaFoldDB" id="T2IAJ0"/>
<evidence type="ECO:0000313" key="2">
    <source>
        <dbReference type="Proteomes" id="UP000018348"/>
    </source>
</evidence>
<comment type="caution">
    <text evidence="1">The sequence shown here is derived from an EMBL/GenBank/DDBJ whole genome shotgun (WGS) entry which is preliminary data.</text>
</comment>
<reference evidence="1 2" key="2">
    <citation type="submission" date="2013-09" db="EMBL/GenBank/DDBJ databases">
        <title>Whole genome comparison of six Crocosphaera watsonii strains with differing phenotypes.</title>
        <authorList>
            <person name="Bench S.R."/>
            <person name="Heller P."/>
            <person name="Frank I."/>
            <person name="Arciniega M."/>
            <person name="Shilova I.N."/>
            <person name="Zehr J.P."/>
        </authorList>
    </citation>
    <scope>NUCLEOTIDE SEQUENCE [LARGE SCALE GENOMIC DNA]</scope>
    <source>
        <strain evidence="1 2">WH 8502</strain>
    </source>
</reference>
<protein>
    <submittedName>
        <fullName evidence="1">Putative transposase</fullName>
    </submittedName>
</protein>
<name>T2IAJ0_CROWT</name>
<gene>
    <name evidence="1" type="ORF">CWATWH8502_3613</name>
</gene>
<dbReference type="Pfam" id="PF13565">
    <property type="entry name" value="HTH_32"/>
    <property type="match status" value="1"/>
</dbReference>